<proteinExistence type="predicted"/>
<name>W9WIE4_9EURO</name>
<dbReference type="OrthoDB" id="4166770at2759"/>
<comment type="caution">
    <text evidence="1">The sequence shown here is derived from an EMBL/GenBank/DDBJ whole genome shotgun (WGS) entry which is preliminary data.</text>
</comment>
<dbReference type="GeneID" id="19175308"/>
<dbReference type="EMBL" id="AMGW01000001">
    <property type="protein sequence ID" value="EXJ64356.1"/>
    <property type="molecule type" value="Genomic_DNA"/>
</dbReference>
<dbReference type="AlphaFoldDB" id="W9WIE4"/>
<dbReference type="HOGENOM" id="CLU_1045881_0_0_1"/>
<protein>
    <submittedName>
        <fullName evidence="1">Uncharacterized protein</fullName>
    </submittedName>
</protein>
<accession>W9WIE4</accession>
<evidence type="ECO:0000313" key="1">
    <source>
        <dbReference type="EMBL" id="EXJ64356.1"/>
    </source>
</evidence>
<gene>
    <name evidence="1" type="ORF">A1O7_00692</name>
</gene>
<evidence type="ECO:0000313" key="2">
    <source>
        <dbReference type="Proteomes" id="UP000019473"/>
    </source>
</evidence>
<dbReference type="RefSeq" id="XP_007752923.1">
    <property type="nucleotide sequence ID" value="XM_007754733.1"/>
</dbReference>
<dbReference type="Proteomes" id="UP000019473">
    <property type="component" value="Unassembled WGS sequence"/>
</dbReference>
<reference evidence="1 2" key="1">
    <citation type="submission" date="2013-03" db="EMBL/GenBank/DDBJ databases">
        <title>The Genome Sequence of Cladophialophora yegresii CBS 114405.</title>
        <authorList>
            <consortium name="The Broad Institute Genomics Platform"/>
            <person name="Cuomo C."/>
            <person name="de Hoog S."/>
            <person name="Gorbushina A."/>
            <person name="Walker B."/>
            <person name="Young S.K."/>
            <person name="Zeng Q."/>
            <person name="Gargeya S."/>
            <person name="Fitzgerald M."/>
            <person name="Haas B."/>
            <person name="Abouelleil A."/>
            <person name="Allen A.W."/>
            <person name="Alvarado L."/>
            <person name="Arachchi H.M."/>
            <person name="Berlin A.M."/>
            <person name="Chapman S.B."/>
            <person name="Gainer-Dewar J."/>
            <person name="Goldberg J."/>
            <person name="Griggs A."/>
            <person name="Gujja S."/>
            <person name="Hansen M."/>
            <person name="Howarth C."/>
            <person name="Imamovic A."/>
            <person name="Ireland A."/>
            <person name="Larimer J."/>
            <person name="McCowan C."/>
            <person name="Murphy C."/>
            <person name="Pearson M."/>
            <person name="Poon T.W."/>
            <person name="Priest M."/>
            <person name="Roberts A."/>
            <person name="Saif S."/>
            <person name="Shea T."/>
            <person name="Sisk P."/>
            <person name="Sykes S."/>
            <person name="Wortman J."/>
            <person name="Nusbaum C."/>
            <person name="Birren B."/>
        </authorList>
    </citation>
    <scope>NUCLEOTIDE SEQUENCE [LARGE SCALE GENOMIC DNA]</scope>
    <source>
        <strain evidence="1 2">CBS 114405</strain>
    </source>
</reference>
<dbReference type="VEuPathDB" id="FungiDB:A1O7_00692"/>
<sequence>MAQMRTVSHPFDAHFKLGYTGNSYAVKPVLSETSFRRGAPWPIREERMEIDVRFGCFLDLPADIRSETYSYFTKLPTTEEYGLGVCDLTYPMGAAVGGSGLEGARCHPQDVEVSTLWLPPDRRRYSTIGESKKKWDGYVFEASSVKVQRIITRGTAIDFGDRFLRALPSYKLFNIRYIEYDASICGRYIWHPNLCMAFPYGKQIIRILTPETTNIDFQGLSNLSDVLRQYKDALSSLKEVKLYGVLDGELRHSPILEKDVSDAHMV</sequence>
<organism evidence="1 2">
    <name type="scientific">Cladophialophora yegresii CBS 114405</name>
    <dbReference type="NCBI Taxonomy" id="1182544"/>
    <lineage>
        <taxon>Eukaryota</taxon>
        <taxon>Fungi</taxon>
        <taxon>Dikarya</taxon>
        <taxon>Ascomycota</taxon>
        <taxon>Pezizomycotina</taxon>
        <taxon>Eurotiomycetes</taxon>
        <taxon>Chaetothyriomycetidae</taxon>
        <taxon>Chaetothyriales</taxon>
        <taxon>Herpotrichiellaceae</taxon>
        <taxon>Cladophialophora</taxon>
    </lineage>
</organism>
<keyword evidence="2" id="KW-1185">Reference proteome</keyword>